<dbReference type="EMBL" id="OBEJ01000001">
    <property type="protein sequence ID" value="SNZ05540.1"/>
    <property type="molecule type" value="Genomic_DNA"/>
</dbReference>
<gene>
    <name evidence="2" type="ORF">SAMN06269185_0886</name>
</gene>
<proteinExistence type="predicted"/>
<name>A0A285N7Z6_NATPI</name>
<protein>
    <submittedName>
        <fullName evidence="2">Uncharacterized protein</fullName>
    </submittedName>
</protein>
<reference evidence="2 3" key="1">
    <citation type="submission" date="2017-09" db="EMBL/GenBank/DDBJ databases">
        <authorList>
            <person name="Ehlers B."/>
            <person name="Leendertz F.H."/>
        </authorList>
    </citation>
    <scope>NUCLEOTIDE SEQUENCE [LARGE SCALE GENOMIC DNA]</scope>
    <source>
        <strain evidence="2 3">DSM 27208</strain>
    </source>
</reference>
<keyword evidence="1" id="KW-0812">Transmembrane</keyword>
<keyword evidence="3" id="KW-1185">Reference proteome</keyword>
<dbReference type="AlphaFoldDB" id="A0A285N7Z6"/>
<keyword evidence="1" id="KW-1133">Transmembrane helix</keyword>
<evidence type="ECO:0000313" key="3">
    <source>
        <dbReference type="Proteomes" id="UP000219453"/>
    </source>
</evidence>
<feature type="transmembrane region" description="Helical" evidence="1">
    <location>
        <begin position="36"/>
        <end position="57"/>
    </location>
</feature>
<dbReference type="Proteomes" id="UP000219453">
    <property type="component" value="Unassembled WGS sequence"/>
</dbReference>
<keyword evidence="1" id="KW-0472">Membrane</keyword>
<feature type="transmembrane region" description="Helical" evidence="1">
    <location>
        <begin position="6"/>
        <end position="24"/>
    </location>
</feature>
<evidence type="ECO:0000313" key="2">
    <source>
        <dbReference type="EMBL" id="SNZ05540.1"/>
    </source>
</evidence>
<accession>A0A285N7Z6</accession>
<sequence>MVTASYVLGGASMFILGAVFTRLGASNDTEELYLQVLEYGFAIAFLTIGAGLVVISLL</sequence>
<dbReference type="RefSeq" id="WP_179747391.1">
    <property type="nucleotide sequence ID" value="NZ_OBEJ01000001.1"/>
</dbReference>
<organism evidence="2 3">
    <name type="scientific">Natronoarchaeum philippinense</name>
    <dbReference type="NCBI Taxonomy" id="558529"/>
    <lineage>
        <taxon>Archaea</taxon>
        <taxon>Methanobacteriati</taxon>
        <taxon>Methanobacteriota</taxon>
        <taxon>Stenosarchaea group</taxon>
        <taxon>Halobacteria</taxon>
        <taxon>Halobacteriales</taxon>
        <taxon>Natronoarchaeaceae</taxon>
    </lineage>
</organism>
<evidence type="ECO:0000256" key="1">
    <source>
        <dbReference type="SAM" id="Phobius"/>
    </source>
</evidence>